<feature type="non-terminal residue" evidence="1">
    <location>
        <position position="1"/>
    </location>
</feature>
<organism evidence="1 2">
    <name type="scientific">Acaulospora colombiana</name>
    <dbReference type="NCBI Taxonomy" id="27376"/>
    <lineage>
        <taxon>Eukaryota</taxon>
        <taxon>Fungi</taxon>
        <taxon>Fungi incertae sedis</taxon>
        <taxon>Mucoromycota</taxon>
        <taxon>Glomeromycotina</taxon>
        <taxon>Glomeromycetes</taxon>
        <taxon>Diversisporales</taxon>
        <taxon>Acaulosporaceae</taxon>
        <taxon>Acaulospora</taxon>
    </lineage>
</organism>
<evidence type="ECO:0000313" key="1">
    <source>
        <dbReference type="EMBL" id="CAG8562947.1"/>
    </source>
</evidence>
<keyword evidence="2" id="KW-1185">Reference proteome</keyword>
<reference evidence="1" key="1">
    <citation type="submission" date="2021-06" db="EMBL/GenBank/DDBJ databases">
        <authorList>
            <person name="Kallberg Y."/>
            <person name="Tangrot J."/>
            <person name="Rosling A."/>
        </authorList>
    </citation>
    <scope>NUCLEOTIDE SEQUENCE</scope>
    <source>
        <strain evidence="1">CL356</strain>
    </source>
</reference>
<gene>
    <name evidence="1" type="ORF">ACOLOM_LOCUS5305</name>
</gene>
<name>A0ACA9M0M0_9GLOM</name>
<dbReference type="EMBL" id="CAJVPT010009577">
    <property type="protein sequence ID" value="CAG8562947.1"/>
    <property type="molecule type" value="Genomic_DNA"/>
</dbReference>
<sequence>LQTIKKPNAAGIKGDLLNLKMNNLSQFRKHESDFKTLMNSSGGTADERTTSPNMVNSITFYNAPFNPSVVKVSNGQQFTNYILPPPVSHHHQTTNNDIQSTPLRFNATLPAINCPSTPTIQSTKHQHICPHPSQQIPSQIHPQSLPVPNIQPSTFDLQLPSSSSTSQSSQLSCSHYRAPQPHQSELFNPDHSPLLLPRHVPSPQQIFQSRRQINGTLLPEKNRMQKEKQALRLERNRLAAKECRERRKEYITKLESRVERIEEENEVLKKKIQETKMKLELFERNMFELGELETTARELQEKLHNTENH</sequence>
<protein>
    <submittedName>
        <fullName evidence="1">10874_t:CDS:1</fullName>
    </submittedName>
</protein>
<comment type="caution">
    <text evidence="1">The sequence shown here is derived from an EMBL/GenBank/DDBJ whole genome shotgun (WGS) entry which is preliminary data.</text>
</comment>
<dbReference type="Proteomes" id="UP000789525">
    <property type="component" value="Unassembled WGS sequence"/>
</dbReference>
<evidence type="ECO:0000313" key="2">
    <source>
        <dbReference type="Proteomes" id="UP000789525"/>
    </source>
</evidence>
<accession>A0ACA9M0M0</accession>
<proteinExistence type="predicted"/>